<gene>
    <name evidence="2" type="primary">106065331</name>
</gene>
<protein>
    <submittedName>
        <fullName evidence="2">Uncharacterized protein</fullName>
    </submittedName>
</protein>
<dbReference type="KEGG" id="bgt:106065331"/>
<accession>A0A2C9KW55</accession>
<sequence length="136" mass="15342">MPTVRNGNRTMLLTLAITLIGSVVFGQSSNPEFRVPTHKAFNYAYMLSGTFININQETSSQNGDQNALPYDILAFTITPVVVTALQPALTFTVDQYVNGRPARYHLMTVFEDDEGLVNLKHYIIPNNLTARYYFFL</sequence>
<dbReference type="VEuPathDB" id="VectorBase:BGLAX_033876"/>
<evidence type="ECO:0000313" key="2">
    <source>
        <dbReference type="EnsemblMetazoa" id="BGLB024242-PA"/>
    </source>
</evidence>
<evidence type="ECO:0000313" key="3">
    <source>
        <dbReference type="Proteomes" id="UP000076420"/>
    </source>
</evidence>
<feature type="signal peptide" evidence="1">
    <location>
        <begin position="1"/>
        <end position="26"/>
    </location>
</feature>
<organism evidence="2 3">
    <name type="scientific">Biomphalaria glabrata</name>
    <name type="common">Bloodfluke planorb</name>
    <name type="synonym">Freshwater snail</name>
    <dbReference type="NCBI Taxonomy" id="6526"/>
    <lineage>
        <taxon>Eukaryota</taxon>
        <taxon>Metazoa</taxon>
        <taxon>Spiralia</taxon>
        <taxon>Lophotrochozoa</taxon>
        <taxon>Mollusca</taxon>
        <taxon>Gastropoda</taxon>
        <taxon>Heterobranchia</taxon>
        <taxon>Euthyneura</taxon>
        <taxon>Panpulmonata</taxon>
        <taxon>Hygrophila</taxon>
        <taxon>Lymnaeoidea</taxon>
        <taxon>Planorbidae</taxon>
        <taxon>Biomphalaria</taxon>
    </lineage>
</organism>
<dbReference type="AlphaFoldDB" id="A0A2C9KW55"/>
<dbReference type="EnsemblMetazoa" id="BGLB024242-RA">
    <property type="protein sequence ID" value="BGLB024242-PA"/>
    <property type="gene ID" value="BGLB024242"/>
</dbReference>
<dbReference type="VEuPathDB" id="VectorBase:BGLB024242"/>
<reference evidence="2" key="1">
    <citation type="submission" date="2020-05" db="UniProtKB">
        <authorList>
            <consortium name="EnsemblMetazoa"/>
        </authorList>
    </citation>
    <scope>IDENTIFICATION</scope>
    <source>
        <strain evidence="2">BB02</strain>
    </source>
</reference>
<dbReference type="OrthoDB" id="6204567at2759"/>
<keyword evidence="1" id="KW-0732">Signal</keyword>
<name>A0A2C9KW55_BIOGL</name>
<feature type="chain" id="PRO_5013220205" evidence="1">
    <location>
        <begin position="27"/>
        <end position="136"/>
    </location>
</feature>
<proteinExistence type="predicted"/>
<dbReference type="Proteomes" id="UP000076420">
    <property type="component" value="Unassembled WGS sequence"/>
</dbReference>
<evidence type="ECO:0000256" key="1">
    <source>
        <dbReference type="SAM" id="SignalP"/>
    </source>
</evidence>